<accession>A0ABV4B9B6</accession>
<dbReference type="SUPFAM" id="SSF47090">
    <property type="entry name" value="PGBD-like"/>
    <property type="match status" value="1"/>
</dbReference>
<dbReference type="EMBL" id="JBDKXB010000001">
    <property type="protein sequence ID" value="MEY6430937.1"/>
    <property type="molecule type" value="Genomic_DNA"/>
</dbReference>
<dbReference type="RefSeq" id="WP_369665317.1">
    <property type="nucleotide sequence ID" value="NZ_JBDKXB010000001.1"/>
</dbReference>
<dbReference type="CDD" id="cd00009">
    <property type="entry name" value="AAA"/>
    <property type="match status" value="1"/>
</dbReference>
<gene>
    <name evidence="2" type="ORF">ABC977_00765</name>
</gene>
<dbReference type="Pfam" id="PF01471">
    <property type="entry name" value="PG_binding_1"/>
    <property type="match status" value="1"/>
</dbReference>
<dbReference type="InterPro" id="IPR036366">
    <property type="entry name" value="PGBDSf"/>
</dbReference>
<evidence type="ECO:0000259" key="1">
    <source>
        <dbReference type="SMART" id="SM00382"/>
    </source>
</evidence>
<proteinExistence type="predicted"/>
<dbReference type="SUPFAM" id="SSF52540">
    <property type="entry name" value="P-loop containing nucleoside triphosphate hydrolases"/>
    <property type="match status" value="1"/>
</dbReference>
<dbReference type="PANTHER" id="PTHR35894:SF1">
    <property type="entry name" value="PHOSPHORIBULOKINASE _ URIDINE KINASE FAMILY"/>
    <property type="match status" value="1"/>
</dbReference>
<dbReference type="InterPro" id="IPR036365">
    <property type="entry name" value="PGBD-like_sf"/>
</dbReference>
<dbReference type="InterPro" id="IPR048809">
    <property type="entry name" value="GspA_C39-like"/>
</dbReference>
<feature type="domain" description="AAA+ ATPase" evidence="1">
    <location>
        <begin position="42"/>
        <end position="194"/>
    </location>
</feature>
<dbReference type="InterPro" id="IPR049945">
    <property type="entry name" value="AAA_22"/>
</dbReference>
<name>A0ABV4B9B6_9GAMM</name>
<keyword evidence="3" id="KW-1185">Reference proteome</keyword>
<dbReference type="InterPro" id="IPR002477">
    <property type="entry name" value="Peptidoglycan-bd-like"/>
</dbReference>
<dbReference type="Gene3D" id="3.40.50.300">
    <property type="entry name" value="P-loop containing nucleotide triphosphate hydrolases"/>
    <property type="match status" value="1"/>
</dbReference>
<dbReference type="Gene3D" id="1.10.101.10">
    <property type="entry name" value="PGBD-like superfamily/PGBD"/>
    <property type="match status" value="1"/>
</dbReference>
<dbReference type="InterPro" id="IPR027417">
    <property type="entry name" value="P-loop_NTPase"/>
</dbReference>
<evidence type="ECO:0000313" key="3">
    <source>
        <dbReference type="Proteomes" id="UP001564408"/>
    </source>
</evidence>
<dbReference type="InterPro" id="IPR003593">
    <property type="entry name" value="AAA+_ATPase"/>
</dbReference>
<dbReference type="Pfam" id="PF21327">
    <property type="entry name" value="GspA_C39-like"/>
    <property type="match status" value="1"/>
</dbReference>
<dbReference type="Pfam" id="PF13401">
    <property type="entry name" value="AAA_22"/>
    <property type="match status" value="1"/>
</dbReference>
<sequence length="562" mass="61865">MYLNYFGLKEPSFSIAPDPEFLYLSQQHREALAHLLYGAGESGGFVLLTGEVGTGKTTVCRAFLEQLPPEVDVALVLNPAVTGYELLRTICDEFRIPVSVDERSTKTLIDRLNQYLLAAHAKGRRPVLMIDEAQNLRPRVLEQVRLLTNLETNKQKLLQIFLVGQPELRRLIDSEALRQLSQRITARFHLGPLTARETAAYVRHRLAVAGVDRPLFTRRALRRVQALTGGVPRLINLLCDRALLGACVGRHLQVTPRILNRAAKELRGAAGPAWRGPPRPIFTGALILALLFGAGWLARDWVPMPAGSGLEAVVAAWRRDEGASHAVATEPALDVDVGPSESKPVANGAVAVPLETPEMAPSPILSNMGRESALRLLLRRWGVDVDDLGTDDPCRRVAAFGLRCEQEQGTWANLRFFDRPVLLRSIDDEGTDGYLVLSRLRDDRATLDQPDGSIELPVAMLDDDWTGDYLLIWQPPPVGTALIGPTSSGEAVRWLRQLLAQVPDLGFADSGSGRFDDELDQTLRQFQQGRGLVPDGLAGYRTLIQLHNVVGIPGIPRLVEVE</sequence>
<dbReference type="PANTHER" id="PTHR35894">
    <property type="entry name" value="GENERAL SECRETION PATHWAY PROTEIN A-RELATED"/>
    <property type="match status" value="1"/>
</dbReference>
<dbReference type="Gene3D" id="3.90.70.10">
    <property type="entry name" value="Cysteine proteinases"/>
    <property type="match status" value="1"/>
</dbReference>
<comment type="caution">
    <text evidence="2">The sequence shown here is derived from an EMBL/GenBank/DDBJ whole genome shotgun (WGS) entry which is preliminary data.</text>
</comment>
<reference evidence="2 3" key="1">
    <citation type="submission" date="2024-05" db="EMBL/GenBank/DDBJ databases">
        <title>Genome Sequence and Characterization of the New Strain Purple Sulfur Bacterium of Genus Thioalkalicoccus.</title>
        <authorList>
            <person name="Bryantseva I.A."/>
            <person name="Kyndt J.A."/>
            <person name="Imhoff J.F."/>
        </authorList>
    </citation>
    <scope>NUCLEOTIDE SEQUENCE [LARGE SCALE GENOMIC DNA]</scope>
    <source>
        <strain evidence="2 3">Um2</strain>
    </source>
</reference>
<evidence type="ECO:0000313" key="2">
    <source>
        <dbReference type="EMBL" id="MEY6430937.1"/>
    </source>
</evidence>
<dbReference type="InterPro" id="IPR052026">
    <property type="entry name" value="ExeA_AAA_ATPase_DNA-bind"/>
</dbReference>
<dbReference type="Proteomes" id="UP001564408">
    <property type="component" value="Unassembled WGS sequence"/>
</dbReference>
<protein>
    <submittedName>
        <fullName evidence="2">AAA family ATPase</fullName>
    </submittedName>
</protein>
<dbReference type="SMART" id="SM00382">
    <property type="entry name" value="AAA"/>
    <property type="match status" value="1"/>
</dbReference>
<organism evidence="2 3">
    <name type="scientific">Thioalkalicoccus limnaeus</name>
    <dbReference type="NCBI Taxonomy" id="120681"/>
    <lineage>
        <taxon>Bacteria</taxon>
        <taxon>Pseudomonadati</taxon>
        <taxon>Pseudomonadota</taxon>
        <taxon>Gammaproteobacteria</taxon>
        <taxon>Chromatiales</taxon>
        <taxon>Chromatiaceae</taxon>
        <taxon>Thioalkalicoccus</taxon>
    </lineage>
</organism>